<keyword evidence="1" id="KW-0808">Transferase</keyword>
<dbReference type="OrthoDB" id="9766687at2"/>
<dbReference type="GO" id="GO:0008476">
    <property type="term" value="F:protein-tyrosine sulfotransferase activity"/>
    <property type="evidence" value="ECO:0007669"/>
    <property type="project" value="InterPro"/>
</dbReference>
<evidence type="ECO:0000256" key="1">
    <source>
        <dbReference type="ARBA" id="ARBA00022679"/>
    </source>
</evidence>
<dbReference type="Pfam" id="PF13469">
    <property type="entry name" value="Sulfotransfer_3"/>
    <property type="match status" value="1"/>
</dbReference>
<accession>A0A5C8KWC7</accession>
<evidence type="ECO:0000313" key="4">
    <source>
        <dbReference type="Proteomes" id="UP000321248"/>
    </source>
</evidence>
<organism evidence="3 4">
    <name type="scientific">Alkalisalibacterium limincola</name>
    <dbReference type="NCBI Taxonomy" id="2699169"/>
    <lineage>
        <taxon>Bacteria</taxon>
        <taxon>Pseudomonadati</taxon>
        <taxon>Pseudomonadota</taxon>
        <taxon>Gammaproteobacteria</taxon>
        <taxon>Lysobacterales</taxon>
        <taxon>Lysobacteraceae</taxon>
        <taxon>Alkalisalibacterium</taxon>
    </lineage>
</organism>
<dbReference type="RefSeq" id="WP_147891042.1">
    <property type="nucleotide sequence ID" value="NZ_VRTS01000002.1"/>
</dbReference>
<name>A0A5C8KWC7_9GAMM</name>
<dbReference type="SUPFAM" id="SSF52540">
    <property type="entry name" value="P-loop containing nucleoside triphosphate hydrolases"/>
    <property type="match status" value="1"/>
</dbReference>
<protein>
    <submittedName>
        <fullName evidence="3">Sulfotransferase</fullName>
    </submittedName>
</protein>
<evidence type="ECO:0000256" key="2">
    <source>
        <dbReference type="SAM" id="MobiDB-lite"/>
    </source>
</evidence>
<gene>
    <name evidence="3" type="ORF">FU658_04950</name>
</gene>
<sequence>MSRAGAGACFERLDAARETLSGARLAFVGGQGKSGTTWVERLIDAHPDAACLGEGHFAAGLGRGLYAALEDYNRLVAANNASFPELEDFPGMDADAMAELVRAALVMQFARIAQRNARARLVAVRTPSELDWLRQLAMLVPGAVFVHAVRDPRDVAVSLWFHGERLSPGSMTREHGTPARLATRLVPGWARHVLNVRQAAAECGAHVHEVRYERLIREGPAEAAALFEALGLDAPLPASRRRWRRVVSRSSVAEGSPGNRTPLRTSAAARPGNGPR</sequence>
<proteinExistence type="predicted"/>
<dbReference type="Gene3D" id="3.40.50.300">
    <property type="entry name" value="P-loop containing nucleotide triphosphate hydrolases"/>
    <property type="match status" value="1"/>
</dbReference>
<dbReference type="InterPro" id="IPR026634">
    <property type="entry name" value="TPST-like"/>
</dbReference>
<dbReference type="Proteomes" id="UP000321248">
    <property type="component" value="Unassembled WGS sequence"/>
</dbReference>
<feature type="region of interest" description="Disordered" evidence="2">
    <location>
        <begin position="247"/>
        <end position="276"/>
    </location>
</feature>
<keyword evidence="4" id="KW-1185">Reference proteome</keyword>
<dbReference type="AlphaFoldDB" id="A0A5C8KWC7"/>
<reference evidence="3 4" key="1">
    <citation type="submission" date="2019-08" db="EMBL/GenBank/DDBJ databases">
        <authorList>
            <person name="Karlyshev A.V."/>
        </authorList>
    </citation>
    <scope>NUCLEOTIDE SEQUENCE [LARGE SCALE GENOMIC DNA]</scope>
    <source>
        <strain evidence="3 4">Alg18-2.2</strain>
    </source>
</reference>
<dbReference type="EMBL" id="VRTS01000002">
    <property type="protein sequence ID" value="TXK65122.1"/>
    <property type="molecule type" value="Genomic_DNA"/>
</dbReference>
<dbReference type="InterPro" id="IPR027417">
    <property type="entry name" value="P-loop_NTPase"/>
</dbReference>
<dbReference type="PANTHER" id="PTHR12788:SF10">
    <property type="entry name" value="PROTEIN-TYROSINE SULFOTRANSFERASE"/>
    <property type="match status" value="1"/>
</dbReference>
<dbReference type="PANTHER" id="PTHR12788">
    <property type="entry name" value="PROTEIN-TYROSINE SULFOTRANSFERASE 2"/>
    <property type="match status" value="1"/>
</dbReference>
<comment type="caution">
    <text evidence="3">The sequence shown here is derived from an EMBL/GenBank/DDBJ whole genome shotgun (WGS) entry which is preliminary data.</text>
</comment>
<evidence type="ECO:0000313" key="3">
    <source>
        <dbReference type="EMBL" id="TXK65122.1"/>
    </source>
</evidence>